<dbReference type="EMBL" id="MGDD01000056">
    <property type="protein sequence ID" value="OGL47853.1"/>
    <property type="molecule type" value="Genomic_DNA"/>
</dbReference>
<dbReference type="InterPro" id="IPR050066">
    <property type="entry name" value="UvrABC_protein_C"/>
</dbReference>
<dbReference type="GO" id="GO:0009380">
    <property type="term" value="C:excinuclease repair complex"/>
    <property type="evidence" value="ECO:0007669"/>
    <property type="project" value="TreeGrafter"/>
</dbReference>
<accession>A0A1F7S1Z6</accession>
<proteinExistence type="predicted"/>
<evidence type="ECO:0000259" key="1">
    <source>
        <dbReference type="PROSITE" id="PS50164"/>
    </source>
</evidence>
<organism evidence="2 3">
    <name type="scientific">Candidatus Schekmanbacteria bacterium RBG_13_48_7</name>
    <dbReference type="NCBI Taxonomy" id="1817878"/>
    <lineage>
        <taxon>Bacteria</taxon>
        <taxon>Candidatus Schekmaniibacteriota</taxon>
    </lineage>
</organism>
<evidence type="ECO:0000313" key="3">
    <source>
        <dbReference type="Proteomes" id="UP000179266"/>
    </source>
</evidence>
<dbReference type="PROSITE" id="PS50164">
    <property type="entry name" value="GIY_YIG"/>
    <property type="match status" value="1"/>
</dbReference>
<dbReference type="AlphaFoldDB" id="A0A1F7S1Z6"/>
<dbReference type="Gene3D" id="3.40.1440.10">
    <property type="entry name" value="GIY-YIG endonuclease"/>
    <property type="match status" value="1"/>
</dbReference>
<dbReference type="GO" id="GO:0003676">
    <property type="term" value="F:nucleic acid binding"/>
    <property type="evidence" value="ECO:0007669"/>
    <property type="project" value="InterPro"/>
</dbReference>
<dbReference type="InterPro" id="IPR000305">
    <property type="entry name" value="GIY-YIG_endonuc"/>
</dbReference>
<dbReference type="Gene3D" id="3.30.420.10">
    <property type="entry name" value="Ribonuclease H-like superfamily/Ribonuclease H"/>
    <property type="match status" value="1"/>
</dbReference>
<dbReference type="CDD" id="cd10434">
    <property type="entry name" value="GIY-YIG_UvrC_Cho"/>
    <property type="match status" value="1"/>
</dbReference>
<dbReference type="InterPro" id="IPR012337">
    <property type="entry name" value="RNaseH-like_sf"/>
</dbReference>
<dbReference type="Proteomes" id="UP000179266">
    <property type="component" value="Unassembled WGS sequence"/>
</dbReference>
<dbReference type="GO" id="GO:0006289">
    <property type="term" value="P:nucleotide-excision repair"/>
    <property type="evidence" value="ECO:0007669"/>
    <property type="project" value="InterPro"/>
</dbReference>
<dbReference type="InterPro" id="IPR035901">
    <property type="entry name" value="GIY-YIG_endonuc_sf"/>
</dbReference>
<comment type="caution">
    <text evidence="2">The sequence shown here is derived from an EMBL/GenBank/DDBJ whole genome shotgun (WGS) entry which is preliminary data.</text>
</comment>
<gene>
    <name evidence="2" type="ORF">A2161_19605</name>
</gene>
<dbReference type="PANTHER" id="PTHR30562">
    <property type="entry name" value="UVRC/OXIDOREDUCTASE"/>
    <property type="match status" value="1"/>
</dbReference>
<evidence type="ECO:0000313" key="2">
    <source>
        <dbReference type="EMBL" id="OGL47853.1"/>
    </source>
</evidence>
<dbReference type="SMART" id="SM00465">
    <property type="entry name" value="GIYc"/>
    <property type="match status" value="1"/>
</dbReference>
<protein>
    <recommendedName>
        <fullName evidence="1">GIY-YIG domain-containing protein</fullName>
    </recommendedName>
</protein>
<name>A0A1F7S1Z6_9BACT</name>
<dbReference type="InterPro" id="IPR036397">
    <property type="entry name" value="RNaseH_sf"/>
</dbReference>
<feature type="domain" description="GIY-YIG" evidence="1">
    <location>
        <begin position="284"/>
        <end position="363"/>
    </location>
</feature>
<dbReference type="InterPro" id="IPR047296">
    <property type="entry name" value="GIY-YIG_UvrC_Cho"/>
</dbReference>
<dbReference type="Pfam" id="PF01541">
    <property type="entry name" value="GIY-YIG"/>
    <property type="match status" value="1"/>
</dbReference>
<dbReference type="SUPFAM" id="SSF82771">
    <property type="entry name" value="GIY-YIG endonuclease"/>
    <property type="match status" value="1"/>
</dbReference>
<dbReference type="PANTHER" id="PTHR30562:SF1">
    <property type="entry name" value="UVRABC SYSTEM PROTEIN C"/>
    <property type="match status" value="1"/>
</dbReference>
<reference evidence="2 3" key="1">
    <citation type="journal article" date="2016" name="Nat. Commun.">
        <title>Thousands of microbial genomes shed light on interconnected biogeochemical processes in an aquifer system.</title>
        <authorList>
            <person name="Anantharaman K."/>
            <person name="Brown C.T."/>
            <person name="Hug L.A."/>
            <person name="Sharon I."/>
            <person name="Castelle C.J."/>
            <person name="Probst A.J."/>
            <person name="Thomas B.C."/>
            <person name="Singh A."/>
            <person name="Wilkins M.J."/>
            <person name="Karaoz U."/>
            <person name="Brodie E.L."/>
            <person name="Williams K.H."/>
            <person name="Hubbard S.S."/>
            <person name="Banfield J.F."/>
        </authorList>
    </citation>
    <scope>NUCLEOTIDE SEQUENCE [LARGE SCALE GENOMIC DNA]</scope>
</reference>
<sequence>MENPILKYLMERKRPVSSYEIGRDVLKLSGGALKLVDKIISKSLLTNSNVFRDAQGMWQWKKTTVEPYIKQNGGKKEGSYTIFQIVFYKNSDQRLIPTGIAAYRLSQEKIIDYYSESFNQKNPEIPPNYYQETGMPVPSNSETDTIVETLIRFLEFTDETYLVCFHFEPNFRILQEFYQRYFYESFENPVISLRLLAEKLFPDKKYVHIQDLLSDISISHVETHEIKQSTKTIVALFQEILALLKEKNITSPESIVSFQLQNSPLKLDFERLKFTPDFFAALPELPGVYLMENINGEVFYVGKAKNLARRINSHFSPMPPEPQKQNIIFRDLYDINFEVTGSELEALLKEFQLIKELKPSLNQQIEIHERSKTSRIPEDYILVLPSVDPDHVEIFIILQNKPVRQIRISKETPDFKGIRKYTNSFFKLHKPSYNLLPDEERKRYIVMSWASREWDQIRTISLKDAAGIKDVLRMLEMQIKSSEPLDHKIIIH</sequence>
<dbReference type="SUPFAM" id="SSF53098">
    <property type="entry name" value="Ribonuclease H-like"/>
    <property type="match status" value="1"/>
</dbReference>